<comment type="caution">
    <text evidence="1">The sequence shown here is derived from an EMBL/GenBank/DDBJ whole genome shotgun (WGS) entry which is preliminary data.</text>
</comment>
<protein>
    <submittedName>
        <fullName evidence="1">Uncharacterized protein</fullName>
    </submittedName>
</protein>
<organism evidence="1 2">
    <name type="scientific">Mikania micrantha</name>
    <name type="common">bitter vine</name>
    <dbReference type="NCBI Taxonomy" id="192012"/>
    <lineage>
        <taxon>Eukaryota</taxon>
        <taxon>Viridiplantae</taxon>
        <taxon>Streptophyta</taxon>
        <taxon>Embryophyta</taxon>
        <taxon>Tracheophyta</taxon>
        <taxon>Spermatophyta</taxon>
        <taxon>Magnoliopsida</taxon>
        <taxon>eudicotyledons</taxon>
        <taxon>Gunneridae</taxon>
        <taxon>Pentapetalae</taxon>
        <taxon>asterids</taxon>
        <taxon>campanulids</taxon>
        <taxon>Asterales</taxon>
        <taxon>Asteraceae</taxon>
        <taxon>Asteroideae</taxon>
        <taxon>Heliantheae alliance</taxon>
        <taxon>Eupatorieae</taxon>
        <taxon>Mikania</taxon>
    </lineage>
</organism>
<evidence type="ECO:0000313" key="1">
    <source>
        <dbReference type="EMBL" id="KAD5508558.1"/>
    </source>
</evidence>
<accession>A0A5N6NZM5</accession>
<proteinExistence type="predicted"/>
<sequence>MKIEMSGVPVRGLELGKIRIKRVLPRLREEKEWWTRIEEEGKKGIYRGVWEWWVPSETLDHRHSSLGSLLHAVQGVAPFGHPAAACSLLQPRSACLEVHPDTARDWLVAVLRDVPQPQPPQLIVLWSLLALVPDKVPMGLLNLLGQQTRGFLGPDNSKTLTAWSLLGRRYDANRMVVVVECGMSNREARMKCASRMKSRMRMATEVAQQAGKWPNEFVVRRMAAGGFRIAWWPYEDVE</sequence>
<keyword evidence="2" id="KW-1185">Reference proteome</keyword>
<dbReference type="Proteomes" id="UP000326396">
    <property type="component" value="Linkage Group LG16"/>
</dbReference>
<reference evidence="1 2" key="1">
    <citation type="submission" date="2019-05" db="EMBL/GenBank/DDBJ databases">
        <title>Mikania micrantha, genome provides insights into the molecular mechanism of rapid growth.</title>
        <authorList>
            <person name="Liu B."/>
        </authorList>
    </citation>
    <scope>NUCLEOTIDE SEQUENCE [LARGE SCALE GENOMIC DNA]</scope>
    <source>
        <strain evidence="1">NLD-2019</strain>
        <tissue evidence="1">Leaf</tissue>
    </source>
</reference>
<name>A0A5N6NZM5_9ASTR</name>
<dbReference type="EMBL" id="SZYD01000008">
    <property type="protein sequence ID" value="KAD5508558.1"/>
    <property type="molecule type" value="Genomic_DNA"/>
</dbReference>
<gene>
    <name evidence="1" type="ORF">E3N88_16261</name>
</gene>
<dbReference type="AlphaFoldDB" id="A0A5N6NZM5"/>
<evidence type="ECO:0000313" key="2">
    <source>
        <dbReference type="Proteomes" id="UP000326396"/>
    </source>
</evidence>